<feature type="compositionally biased region" description="Basic and acidic residues" evidence="1">
    <location>
        <begin position="31"/>
        <end position="41"/>
    </location>
</feature>
<feature type="region of interest" description="Disordered" evidence="1">
    <location>
        <begin position="1"/>
        <end position="69"/>
    </location>
</feature>
<gene>
    <name evidence="2" type="ORF">B296_00020925</name>
</gene>
<proteinExistence type="predicted"/>
<reference evidence="2 3" key="1">
    <citation type="journal article" date="2014" name="Agronomy (Basel)">
        <title>A Draft Genome Sequence for Ensete ventricosum, the Drought-Tolerant Tree Against Hunger.</title>
        <authorList>
            <person name="Harrison J."/>
            <person name="Moore K.A."/>
            <person name="Paszkiewicz K."/>
            <person name="Jones T."/>
            <person name="Grant M."/>
            <person name="Ambacheew D."/>
            <person name="Muzemil S."/>
            <person name="Studholme D.J."/>
        </authorList>
    </citation>
    <scope>NUCLEOTIDE SEQUENCE [LARGE SCALE GENOMIC DNA]</scope>
</reference>
<evidence type="ECO:0000256" key="1">
    <source>
        <dbReference type="SAM" id="MobiDB-lite"/>
    </source>
</evidence>
<sequence length="184" mass="20828">MDSIEQEQERYLTSSIPQVELRARIATSIPRAREDDHDPEPPQRSNGADSDRTPPETPPVKKRSAGFESRMRCQPLRNASFLASVPAPLLLNLVGHAGQRRQVGQQVTPNMMRDDGIIRYSAAGARRELARTWDGSDCLEERRKDHSRWMLPSNDLAVVTQETAWLGRGKPQLFYPPQASWVPF</sequence>
<dbReference type="EMBL" id="AMZH03002641">
    <property type="protein sequence ID" value="RRT74889.1"/>
    <property type="molecule type" value="Genomic_DNA"/>
</dbReference>
<name>A0A427AF75_ENSVE</name>
<accession>A0A427AF75</accession>
<dbReference type="Proteomes" id="UP000287651">
    <property type="component" value="Unassembled WGS sequence"/>
</dbReference>
<organism evidence="2 3">
    <name type="scientific">Ensete ventricosum</name>
    <name type="common">Abyssinian banana</name>
    <name type="synonym">Musa ensete</name>
    <dbReference type="NCBI Taxonomy" id="4639"/>
    <lineage>
        <taxon>Eukaryota</taxon>
        <taxon>Viridiplantae</taxon>
        <taxon>Streptophyta</taxon>
        <taxon>Embryophyta</taxon>
        <taxon>Tracheophyta</taxon>
        <taxon>Spermatophyta</taxon>
        <taxon>Magnoliopsida</taxon>
        <taxon>Liliopsida</taxon>
        <taxon>Zingiberales</taxon>
        <taxon>Musaceae</taxon>
        <taxon>Ensete</taxon>
    </lineage>
</organism>
<evidence type="ECO:0000313" key="2">
    <source>
        <dbReference type="EMBL" id="RRT74889.1"/>
    </source>
</evidence>
<protein>
    <submittedName>
        <fullName evidence="2">Uncharacterized protein</fullName>
    </submittedName>
</protein>
<dbReference type="AlphaFoldDB" id="A0A427AF75"/>
<comment type="caution">
    <text evidence="2">The sequence shown here is derived from an EMBL/GenBank/DDBJ whole genome shotgun (WGS) entry which is preliminary data.</text>
</comment>
<evidence type="ECO:0000313" key="3">
    <source>
        <dbReference type="Proteomes" id="UP000287651"/>
    </source>
</evidence>